<evidence type="ECO:0000256" key="2">
    <source>
        <dbReference type="ARBA" id="ARBA00023316"/>
    </source>
</evidence>
<dbReference type="Gene3D" id="2.40.40.10">
    <property type="entry name" value="RlpA-like domain"/>
    <property type="match status" value="1"/>
</dbReference>
<evidence type="ECO:0000313" key="7">
    <source>
        <dbReference type="Proteomes" id="UP000181790"/>
    </source>
</evidence>
<keyword evidence="2 3" id="KW-0961">Cell wall biogenesis/degradation</keyword>
<accession>A0A1S2VEI7</accession>
<dbReference type="EC" id="4.2.2.-" evidence="3"/>
<comment type="caution">
    <text evidence="6">The sequence shown here is derived from an EMBL/GenBank/DDBJ whole genome shotgun (WGS) entry which is preliminary data.</text>
</comment>
<dbReference type="InterPro" id="IPR034718">
    <property type="entry name" value="RlpA"/>
</dbReference>
<organism evidence="6 7">
    <name type="scientific">Arsenicibacter rosenii</name>
    <dbReference type="NCBI Taxonomy" id="1750698"/>
    <lineage>
        <taxon>Bacteria</taxon>
        <taxon>Pseudomonadati</taxon>
        <taxon>Bacteroidota</taxon>
        <taxon>Cytophagia</taxon>
        <taxon>Cytophagales</taxon>
        <taxon>Spirosomataceae</taxon>
        <taxon>Arsenicibacter</taxon>
    </lineage>
</organism>
<dbReference type="RefSeq" id="WP_071505268.1">
    <property type="nucleotide sequence ID" value="NZ_MORL01000015.1"/>
</dbReference>
<dbReference type="SUPFAM" id="SSF50685">
    <property type="entry name" value="Barwin-like endoglucanases"/>
    <property type="match status" value="1"/>
</dbReference>
<keyword evidence="7" id="KW-1185">Reference proteome</keyword>
<evidence type="ECO:0000256" key="1">
    <source>
        <dbReference type="ARBA" id="ARBA00023239"/>
    </source>
</evidence>
<dbReference type="PANTHER" id="PTHR34183:SF1">
    <property type="entry name" value="ENDOLYTIC PEPTIDOGLYCAN TRANSGLYCOSYLASE RLPA"/>
    <property type="match status" value="1"/>
</dbReference>
<evidence type="ECO:0000259" key="5">
    <source>
        <dbReference type="Pfam" id="PF03330"/>
    </source>
</evidence>
<gene>
    <name evidence="3" type="primary">rlpA</name>
    <name evidence="6" type="ORF">BLX24_21515</name>
</gene>
<dbReference type="Proteomes" id="UP000181790">
    <property type="component" value="Unassembled WGS sequence"/>
</dbReference>
<dbReference type="CDD" id="cd22268">
    <property type="entry name" value="DPBB_RlpA-like"/>
    <property type="match status" value="1"/>
</dbReference>
<dbReference type="GO" id="GO:0008932">
    <property type="term" value="F:lytic endotransglycosylase activity"/>
    <property type="evidence" value="ECO:0007669"/>
    <property type="project" value="UniProtKB-UniRule"/>
</dbReference>
<dbReference type="GO" id="GO:0071555">
    <property type="term" value="P:cell wall organization"/>
    <property type="evidence" value="ECO:0007669"/>
    <property type="project" value="UniProtKB-KW"/>
</dbReference>
<dbReference type="EMBL" id="MORL01000015">
    <property type="protein sequence ID" value="OIN57133.1"/>
    <property type="molecule type" value="Genomic_DNA"/>
</dbReference>
<name>A0A1S2VEI7_9BACT</name>
<sequence>MSIIMSLMLLFSTIKPTEAQSGLIQKGKASFYSKKFHGRRTAGGEKVNSLAFEAAHRNLPFNTMVEVKNLDNQRSVIVRINDRGPFSKGRIIDMTYAAAKALGIVQKGVANVQLRVVGENGVVALAAPATVPATETQFLSSAESVNRN</sequence>
<comment type="similarity">
    <text evidence="3 4">Belongs to the RlpA family.</text>
</comment>
<feature type="domain" description="RlpA-like protein double-psi beta-barrel" evidence="5">
    <location>
        <begin position="25"/>
        <end position="113"/>
    </location>
</feature>
<dbReference type="PANTHER" id="PTHR34183">
    <property type="entry name" value="ENDOLYTIC PEPTIDOGLYCAN TRANSGLYCOSYLASE RLPA"/>
    <property type="match status" value="1"/>
</dbReference>
<dbReference type="InterPro" id="IPR012997">
    <property type="entry name" value="RplA"/>
</dbReference>
<evidence type="ECO:0000256" key="3">
    <source>
        <dbReference type="HAMAP-Rule" id="MF_02071"/>
    </source>
</evidence>
<proteinExistence type="inferred from homology"/>
<dbReference type="InterPro" id="IPR036908">
    <property type="entry name" value="RlpA-like_sf"/>
</dbReference>
<reference evidence="6 7" key="1">
    <citation type="submission" date="2016-10" db="EMBL/GenBank/DDBJ databases">
        <title>Arsenicibacter rosenii gen. nov., sp. nov., an efficient arsenic-methylating bacterium isolated from an arsenic-contaminated paddy soil.</title>
        <authorList>
            <person name="Huang K."/>
        </authorList>
    </citation>
    <scope>NUCLEOTIDE SEQUENCE [LARGE SCALE GENOMIC DNA]</scope>
    <source>
        <strain evidence="6 7">SM-1</strain>
    </source>
</reference>
<dbReference type="HAMAP" id="MF_02071">
    <property type="entry name" value="RlpA"/>
    <property type="match status" value="1"/>
</dbReference>
<protein>
    <recommendedName>
        <fullName evidence="3">Probable endolytic peptidoglycan transglycosylase RlpA</fullName>
        <ecNumber evidence="3">4.2.2.-</ecNumber>
    </recommendedName>
</protein>
<dbReference type="GO" id="GO:0000270">
    <property type="term" value="P:peptidoglycan metabolic process"/>
    <property type="evidence" value="ECO:0007669"/>
    <property type="project" value="UniProtKB-UniRule"/>
</dbReference>
<dbReference type="AlphaFoldDB" id="A0A1S2VEI7"/>
<keyword evidence="1 3" id="KW-0456">Lyase</keyword>
<dbReference type="NCBIfam" id="TIGR00413">
    <property type="entry name" value="rlpA"/>
    <property type="match status" value="1"/>
</dbReference>
<comment type="function">
    <text evidence="3">Lytic transglycosylase with a strong preference for naked glycan strands that lack stem peptides.</text>
</comment>
<evidence type="ECO:0000313" key="6">
    <source>
        <dbReference type="EMBL" id="OIN57133.1"/>
    </source>
</evidence>
<dbReference type="Pfam" id="PF03330">
    <property type="entry name" value="DPBB_1"/>
    <property type="match status" value="1"/>
</dbReference>
<evidence type="ECO:0000256" key="4">
    <source>
        <dbReference type="RuleBase" id="RU003495"/>
    </source>
</evidence>
<dbReference type="OrthoDB" id="9779128at2"/>
<dbReference type="InterPro" id="IPR009009">
    <property type="entry name" value="RlpA-like_DPBB"/>
</dbReference>